<sequence length="678" mass="80471">MKGFFSELINEVDHGYLNILGNKNLHETKARIQKYIENEKKYENIQYAKGLYYYLEKNKNKAVRFFKRAINSNKINDSHERGKIYLYMTKCYSELDEKYLQKKYFNLAEKVFLEEKSYYYLVQLYLSAMYIEALKKRESQYIEKYLKKTREMVSLLKGEETFNIYVCLGEVYFSIKEYNSAKEMFIQAIEYAKLNNKYDEIAFGICYLKDIFTIDNRLGEAKEMIIKTIEEYKDNLSMMTKLILVIEILEIYLSEKKLGKDVENLIKYLDKNVQKLDKCKQQQFKIRINIQICRKIALELVEGISGSEKVEIIKVLISECEENYNKYNKDFKFTDIDYWIEIIRGYICVLEENYQKALDYYNGALKISYRFNIKYTLRSYHGIKVTYKKSGDYEKALMVTKRMNSILKDINLENEKKVTKINDRYNELKYYDKIKEQFFSRLSYDLKDPINSIYSSVQLIDTMSSIGSSELKEYYLKYENVIIKNCLKVLKTINNLIDAVKIDAHELKVDFKNFNIVYLIEDIISRSVKYANIKNQNLIFDTEIEELIIKCDPNLIEKIILSILSNILMVSFEKSEILISVLERKHYINIVFKYRGNGFNNDTKSCPFNTYAKDLSIAKSLLELQNGKVYVNNKCDDGNEVVILLPKLKFQYLNKKTIMDTYDINDINVEMEFCDLIL</sequence>
<gene>
    <name evidence="8" type="ORF">NE398_08555</name>
</gene>
<evidence type="ECO:0000313" key="8">
    <source>
        <dbReference type="EMBL" id="MDC4240215.1"/>
    </source>
</evidence>
<dbReference type="RefSeq" id="WP_195624673.1">
    <property type="nucleotide sequence ID" value="NZ_JADMSE010000057.1"/>
</dbReference>
<dbReference type="Gene3D" id="1.10.287.130">
    <property type="match status" value="1"/>
</dbReference>
<accession>A0A9X4B007</accession>
<dbReference type="InterPro" id="IPR019734">
    <property type="entry name" value="TPR_rpt"/>
</dbReference>
<dbReference type="Proteomes" id="UP001141183">
    <property type="component" value="Unassembled WGS sequence"/>
</dbReference>
<dbReference type="CDD" id="cd00082">
    <property type="entry name" value="HisKA"/>
    <property type="match status" value="1"/>
</dbReference>
<keyword evidence="5" id="KW-0902">Two-component regulatory system</keyword>
<dbReference type="SUPFAM" id="SSF47384">
    <property type="entry name" value="Homodimeric domain of signal transducing histidine kinase"/>
    <property type="match status" value="1"/>
</dbReference>
<evidence type="ECO:0000256" key="5">
    <source>
        <dbReference type="ARBA" id="ARBA00023012"/>
    </source>
</evidence>
<keyword evidence="4 8" id="KW-0418">Kinase</keyword>
<feature type="domain" description="Histidine kinase" evidence="7">
    <location>
        <begin position="441"/>
        <end position="649"/>
    </location>
</feature>
<dbReference type="Gene3D" id="1.25.40.10">
    <property type="entry name" value="Tetratricopeptide repeat domain"/>
    <property type="match status" value="2"/>
</dbReference>
<dbReference type="SMART" id="SM00028">
    <property type="entry name" value="TPR"/>
    <property type="match status" value="3"/>
</dbReference>
<dbReference type="PROSITE" id="PS50005">
    <property type="entry name" value="TPR"/>
    <property type="match status" value="1"/>
</dbReference>
<dbReference type="InterPro" id="IPR011990">
    <property type="entry name" value="TPR-like_helical_dom_sf"/>
</dbReference>
<evidence type="ECO:0000313" key="9">
    <source>
        <dbReference type="Proteomes" id="UP001141183"/>
    </source>
</evidence>
<evidence type="ECO:0000256" key="4">
    <source>
        <dbReference type="ARBA" id="ARBA00022777"/>
    </source>
</evidence>
<comment type="caution">
    <text evidence="8">The sequence shown here is derived from an EMBL/GenBank/DDBJ whole genome shotgun (WGS) entry which is preliminary data.</text>
</comment>
<dbReference type="SUPFAM" id="SSF55874">
    <property type="entry name" value="ATPase domain of HSP90 chaperone/DNA topoisomerase II/histidine kinase"/>
    <property type="match status" value="1"/>
</dbReference>
<evidence type="ECO:0000256" key="1">
    <source>
        <dbReference type="ARBA" id="ARBA00000085"/>
    </source>
</evidence>
<dbReference type="PROSITE" id="PS50109">
    <property type="entry name" value="HIS_KIN"/>
    <property type="match status" value="1"/>
</dbReference>
<evidence type="ECO:0000256" key="3">
    <source>
        <dbReference type="ARBA" id="ARBA00022553"/>
    </source>
</evidence>
<keyword evidence="9" id="KW-1185">Reference proteome</keyword>
<dbReference type="SUPFAM" id="SSF48452">
    <property type="entry name" value="TPR-like"/>
    <property type="match status" value="1"/>
</dbReference>
<reference evidence="8" key="1">
    <citation type="submission" date="2022-05" db="EMBL/GenBank/DDBJ databases">
        <title>Draft genome sequence of Clostridium tertium strain CP3 isolated from Peru.</title>
        <authorList>
            <person name="Hurtado R."/>
            <person name="Lima L."/>
            <person name="Sousa T."/>
            <person name="Jaiswal A.K."/>
            <person name="Tiwari S."/>
            <person name="Maturrano L."/>
            <person name="Brenig B."/>
            <person name="Azevedo V."/>
        </authorList>
    </citation>
    <scope>NUCLEOTIDE SEQUENCE</scope>
    <source>
        <strain evidence="8">CP3</strain>
    </source>
</reference>
<dbReference type="GO" id="GO:0000155">
    <property type="term" value="F:phosphorelay sensor kinase activity"/>
    <property type="evidence" value="ECO:0007669"/>
    <property type="project" value="InterPro"/>
</dbReference>
<protein>
    <recommendedName>
        <fullName evidence="2">histidine kinase</fullName>
        <ecNumber evidence="2">2.7.13.3</ecNumber>
    </recommendedName>
</protein>
<evidence type="ECO:0000259" key="7">
    <source>
        <dbReference type="PROSITE" id="PS50109"/>
    </source>
</evidence>
<dbReference type="InterPro" id="IPR005467">
    <property type="entry name" value="His_kinase_dom"/>
</dbReference>
<dbReference type="PANTHER" id="PTHR43547">
    <property type="entry name" value="TWO-COMPONENT HISTIDINE KINASE"/>
    <property type="match status" value="1"/>
</dbReference>
<dbReference type="PANTHER" id="PTHR43547:SF2">
    <property type="entry name" value="HYBRID SIGNAL TRANSDUCTION HISTIDINE KINASE C"/>
    <property type="match status" value="1"/>
</dbReference>
<evidence type="ECO:0000256" key="6">
    <source>
        <dbReference type="PROSITE-ProRule" id="PRU00339"/>
    </source>
</evidence>
<name>A0A9X4B007_9CLOT</name>
<dbReference type="EC" id="2.7.13.3" evidence="2"/>
<dbReference type="AlphaFoldDB" id="A0A9X4B007"/>
<keyword evidence="4 8" id="KW-0808">Transferase</keyword>
<organism evidence="8 9">
    <name type="scientific">Clostridium tertium</name>
    <dbReference type="NCBI Taxonomy" id="1559"/>
    <lineage>
        <taxon>Bacteria</taxon>
        <taxon>Bacillati</taxon>
        <taxon>Bacillota</taxon>
        <taxon>Clostridia</taxon>
        <taxon>Eubacteriales</taxon>
        <taxon>Clostridiaceae</taxon>
        <taxon>Clostridium</taxon>
    </lineage>
</organism>
<evidence type="ECO:0000256" key="2">
    <source>
        <dbReference type="ARBA" id="ARBA00012438"/>
    </source>
</evidence>
<proteinExistence type="predicted"/>
<feature type="repeat" description="TPR" evidence="6">
    <location>
        <begin position="162"/>
        <end position="195"/>
    </location>
</feature>
<keyword evidence="6" id="KW-0802">TPR repeat</keyword>
<comment type="catalytic activity">
    <reaction evidence="1">
        <text>ATP + protein L-histidine = ADP + protein N-phospho-L-histidine.</text>
        <dbReference type="EC" id="2.7.13.3"/>
    </reaction>
</comment>
<dbReference type="Gene3D" id="3.30.565.10">
    <property type="entry name" value="Histidine kinase-like ATPase, C-terminal domain"/>
    <property type="match status" value="1"/>
</dbReference>
<keyword evidence="3" id="KW-0597">Phosphoprotein</keyword>
<dbReference type="InterPro" id="IPR036890">
    <property type="entry name" value="HATPase_C_sf"/>
</dbReference>
<dbReference type="InterPro" id="IPR036097">
    <property type="entry name" value="HisK_dim/P_sf"/>
</dbReference>
<dbReference type="InterPro" id="IPR003661">
    <property type="entry name" value="HisK_dim/P_dom"/>
</dbReference>
<dbReference type="EMBL" id="JAMRYU010000008">
    <property type="protein sequence ID" value="MDC4240215.1"/>
    <property type="molecule type" value="Genomic_DNA"/>
</dbReference>